<proteinExistence type="predicted"/>
<dbReference type="Proteomes" id="UP001652620">
    <property type="component" value="Chromosome 3"/>
</dbReference>
<dbReference type="GeneID" id="125777620"/>
<dbReference type="SMART" id="SM01126">
    <property type="entry name" value="DDE_Tnp_IS1595"/>
    <property type="match status" value="1"/>
</dbReference>
<dbReference type="InterPro" id="IPR024445">
    <property type="entry name" value="Tnp_ISXO2-like"/>
</dbReference>
<dbReference type="InterPro" id="IPR053164">
    <property type="entry name" value="IS1016-like_transposase"/>
</dbReference>
<organism evidence="2 3">
    <name type="scientific">Bactrocera dorsalis</name>
    <name type="common">Oriental fruit fly</name>
    <name type="synonym">Dacus dorsalis</name>
    <dbReference type="NCBI Taxonomy" id="27457"/>
    <lineage>
        <taxon>Eukaryota</taxon>
        <taxon>Metazoa</taxon>
        <taxon>Ecdysozoa</taxon>
        <taxon>Arthropoda</taxon>
        <taxon>Hexapoda</taxon>
        <taxon>Insecta</taxon>
        <taxon>Pterygota</taxon>
        <taxon>Neoptera</taxon>
        <taxon>Endopterygota</taxon>
        <taxon>Diptera</taxon>
        <taxon>Brachycera</taxon>
        <taxon>Muscomorpha</taxon>
        <taxon>Tephritoidea</taxon>
        <taxon>Tephritidae</taxon>
        <taxon>Bactrocera</taxon>
        <taxon>Bactrocera</taxon>
    </lineage>
</organism>
<dbReference type="RefSeq" id="XP_049308662.1">
    <property type="nucleotide sequence ID" value="XM_049452705.1"/>
</dbReference>
<dbReference type="PANTHER" id="PTHR47163:SF2">
    <property type="entry name" value="SI:DKEY-17M8.2"/>
    <property type="match status" value="1"/>
</dbReference>
<accession>A0ABM3JHF9</accession>
<gene>
    <name evidence="3" type="primary">LOC125777620</name>
</gene>
<evidence type="ECO:0000259" key="1">
    <source>
        <dbReference type="SMART" id="SM01126"/>
    </source>
</evidence>
<reference evidence="3" key="1">
    <citation type="submission" date="2025-08" db="UniProtKB">
        <authorList>
            <consortium name="RefSeq"/>
        </authorList>
    </citation>
    <scope>IDENTIFICATION</scope>
    <source>
        <tissue evidence="3">Adult</tissue>
    </source>
</reference>
<evidence type="ECO:0000313" key="2">
    <source>
        <dbReference type="Proteomes" id="UP001652620"/>
    </source>
</evidence>
<evidence type="ECO:0000313" key="3">
    <source>
        <dbReference type="RefSeq" id="XP_049308662.1"/>
    </source>
</evidence>
<feature type="domain" description="ISXO2-like transposase" evidence="1">
    <location>
        <begin position="146"/>
        <end position="299"/>
    </location>
</feature>
<dbReference type="Pfam" id="PF12762">
    <property type="entry name" value="DDE_Tnp_IS1595"/>
    <property type="match status" value="1"/>
</dbReference>
<sequence length="316" mass="36918">MCHDATRQWNIVKMVKYLGTHEQCVAFAEVNGLLPKSRLCPMHKTQMALHKRHPVGFFKCSRGNCRTKSLISRAAGTWFEGIRLSFPQVFYLMYCFTHCFTRESIHREDYASVGRKFSSATISDWYSYCREAVVIFQLDHQEFKGKIGGPGKIVQIDESKFGKRKYNRGNNNNLYEDALEGHWVLGMIEDGSEDLRLEVCPDNVRSAEVLIPLIRKHVQEGTTIRTDFWRAYECLPDYGYTHEKVNHSDPGNPFIAEDGTHTQRIESHWRVVKRFFYKDNYNNPANFADVIVEFLWRREIEKKNTDPFNSLLGKRE</sequence>
<protein>
    <submittedName>
        <fullName evidence="3">Uncharacterized protein LOC125777620</fullName>
    </submittedName>
</protein>
<dbReference type="PANTHER" id="PTHR47163">
    <property type="entry name" value="DDE_TNP_IS1595 DOMAIN-CONTAINING PROTEIN"/>
    <property type="match status" value="1"/>
</dbReference>
<name>A0ABM3JHF9_BACDO</name>
<keyword evidence="2" id="KW-1185">Reference proteome</keyword>